<protein>
    <recommendedName>
        <fullName evidence="12">EamA domain-containing protein</fullName>
    </recommendedName>
</protein>
<dbReference type="PANTHER" id="PTHR30561:SF9">
    <property type="entry name" value="4-AMINO-4-DEOXY-L-ARABINOSE-PHOSPHOUNDECAPRENOL FLIPPASE SUBUNIT ARNF-RELATED"/>
    <property type="match status" value="1"/>
</dbReference>
<keyword evidence="6 11" id="KW-0812">Transmembrane</keyword>
<evidence type="ECO:0000256" key="10">
    <source>
        <dbReference type="ARBA" id="ARBA00023136"/>
    </source>
</evidence>
<feature type="transmembrane region" description="Helical" evidence="11">
    <location>
        <begin position="91"/>
        <end position="109"/>
    </location>
</feature>
<feature type="transmembrane region" description="Helical" evidence="11">
    <location>
        <begin position="174"/>
        <end position="195"/>
    </location>
</feature>
<evidence type="ECO:0000256" key="1">
    <source>
        <dbReference type="ARBA" id="ARBA00004651"/>
    </source>
</evidence>
<organism evidence="13 14">
    <name type="scientific">Mesorhizobium plurifarium</name>
    <dbReference type="NCBI Taxonomy" id="69974"/>
    <lineage>
        <taxon>Bacteria</taxon>
        <taxon>Pseudomonadati</taxon>
        <taxon>Pseudomonadota</taxon>
        <taxon>Alphaproteobacteria</taxon>
        <taxon>Hyphomicrobiales</taxon>
        <taxon>Phyllobacteriaceae</taxon>
        <taxon>Mesorhizobium</taxon>
    </lineage>
</organism>
<dbReference type="SUPFAM" id="SSF103481">
    <property type="entry name" value="Multidrug resistance efflux transporter EmrE"/>
    <property type="match status" value="2"/>
</dbReference>
<evidence type="ECO:0000256" key="3">
    <source>
        <dbReference type="ARBA" id="ARBA00022516"/>
    </source>
</evidence>
<dbReference type="AlphaFoldDB" id="A0A0K2VR97"/>
<evidence type="ECO:0000256" key="4">
    <source>
        <dbReference type="ARBA" id="ARBA00022519"/>
    </source>
</evidence>
<reference evidence="14" key="1">
    <citation type="submission" date="2014-08" db="EMBL/GenBank/DDBJ databases">
        <authorList>
            <person name="Edwards T."/>
        </authorList>
    </citation>
    <scope>NUCLEOTIDE SEQUENCE [LARGE SCALE GENOMIC DNA]</scope>
</reference>
<feature type="domain" description="EamA" evidence="12">
    <location>
        <begin position="141"/>
        <end position="274"/>
    </location>
</feature>
<feature type="transmembrane region" description="Helical" evidence="11">
    <location>
        <begin position="115"/>
        <end position="133"/>
    </location>
</feature>
<evidence type="ECO:0000256" key="2">
    <source>
        <dbReference type="ARBA" id="ARBA00022475"/>
    </source>
</evidence>
<dbReference type="EMBL" id="CCND01000006">
    <property type="protein sequence ID" value="CDX51712.1"/>
    <property type="molecule type" value="Genomic_DNA"/>
</dbReference>
<dbReference type="InterPro" id="IPR000620">
    <property type="entry name" value="EamA_dom"/>
</dbReference>
<evidence type="ECO:0000256" key="8">
    <source>
        <dbReference type="ARBA" id="ARBA00022989"/>
    </source>
</evidence>
<feature type="transmembrane region" description="Helical" evidence="11">
    <location>
        <begin position="207"/>
        <end position="227"/>
    </location>
</feature>
<dbReference type="PANTHER" id="PTHR30561">
    <property type="entry name" value="SMR FAMILY PROTON-DEPENDENT DRUG EFFLUX TRANSPORTER SUGE"/>
    <property type="match status" value="1"/>
</dbReference>
<feature type="transmembrane region" description="Helical" evidence="11">
    <location>
        <begin position="30"/>
        <end position="52"/>
    </location>
</feature>
<evidence type="ECO:0000313" key="13">
    <source>
        <dbReference type="EMBL" id="CDX51712.1"/>
    </source>
</evidence>
<feature type="domain" description="EamA" evidence="12">
    <location>
        <begin position="6"/>
        <end position="131"/>
    </location>
</feature>
<evidence type="ECO:0000256" key="11">
    <source>
        <dbReference type="SAM" id="Phobius"/>
    </source>
</evidence>
<feature type="transmembrane region" description="Helical" evidence="11">
    <location>
        <begin position="58"/>
        <end position="79"/>
    </location>
</feature>
<keyword evidence="8 11" id="KW-1133">Transmembrane helix</keyword>
<keyword evidence="9" id="KW-0443">Lipid metabolism</keyword>
<dbReference type="GO" id="GO:0009103">
    <property type="term" value="P:lipopolysaccharide biosynthetic process"/>
    <property type="evidence" value="ECO:0007669"/>
    <property type="project" value="UniProtKB-KW"/>
</dbReference>
<dbReference type="GO" id="GO:0009245">
    <property type="term" value="P:lipid A biosynthetic process"/>
    <property type="evidence" value="ECO:0007669"/>
    <property type="project" value="UniProtKB-KW"/>
</dbReference>
<keyword evidence="7" id="KW-0448">Lipopolysaccharide biosynthesis</keyword>
<evidence type="ECO:0000256" key="7">
    <source>
        <dbReference type="ARBA" id="ARBA00022985"/>
    </source>
</evidence>
<dbReference type="GO" id="GO:0022857">
    <property type="term" value="F:transmembrane transporter activity"/>
    <property type="evidence" value="ECO:0007669"/>
    <property type="project" value="InterPro"/>
</dbReference>
<evidence type="ECO:0000313" key="14">
    <source>
        <dbReference type="Proteomes" id="UP000182888"/>
    </source>
</evidence>
<dbReference type="Proteomes" id="UP000182888">
    <property type="component" value="Unassembled WGS sequence"/>
</dbReference>
<dbReference type="InterPro" id="IPR000390">
    <property type="entry name" value="Small_drug/metabolite_transptr"/>
</dbReference>
<evidence type="ECO:0000256" key="6">
    <source>
        <dbReference type="ARBA" id="ARBA00022692"/>
    </source>
</evidence>
<accession>A0A0K2VR97</accession>
<dbReference type="GO" id="GO:0005886">
    <property type="term" value="C:plasma membrane"/>
    <property type="evidence" value="ECO:0007669"/>
    <property type="project" value="UniProtKB-SubCell"/>
</dbReference>
<comment type="subcellular location">
    <subcellularLocation>
        <location evidence="1">Cell membrane</location>
        <topology evidence="1">Multi-pass membrane protein</topology>
    </subcellularLocation>
</comment>
<dbReference type="InterPro" id="IPR037185">
    <property type="entry name" value="EmrE-like"/>
</dbReference>
<keyword evidence="5" id="KW-0441">Lipid A biosynthesis</keyword>
<dbReference type="Gene3D" id="1.10.3730.20">
    <property type="match status" value="2"/>
</dbReference>
<evidence type="ECO:0000256" key="5">
    <source>
        <dbReference type="ARBA" id="ARBA00022556"/>
    </source>
</evidence>
<evidence type="ECO:0000259" key="12">
    <source>
        <dbReference type="Pfam" id="PF00892"/>
    </source>
</evidence>
<keyword evidence="10 11" id="KW-0472">Membrane</keyword>
<keyword evidence="4" id="KW-0997">Cell inner membrane</keyword>
<name>A0A0K2VR97_MESPL</name>
<feature type="transmembrane region" description="Helical" evidence="11">
    <location>
        <begin position="142"/>
        <end position="162"/>
    </location>
</feature>
<evidence type="ECO:0000256" key="9">
    <source>
        <dbReference type="ARBA" id="ARBA00023098"/>
    </source>
</evidence>
<keyword evidence="2" id="KW-1003">Cell membrane</keyword>
<proteinExistence type="predicted"/>
<feature type="transmembrane region" description="Helical" evidence="11">
    <location>
        <begin position="6"/>
        <end position="23"/>
    </location>
</feature>
<dbReference type="Pfam" id="PF00892">
    <property type="entry name" value="EamA"/>
    <property type="match status" value="2"/>
</dbReference>
<keyword evidence="3" id="KW-0444">Lipid biosynthesis</keyword>
<gene>
    <name evidence="13" type="ORF">MPL1032_140057</name>
</gene>
<sequence>MSATVIGLALFAAILHASWNAFLRTGSDRLWTVTVMSFSATVAAVPLALFHPLPAEPAWPYIVLSACLQVGYSLFLVAAYRYGELGQVYPIVRGSVPLLVTLGGFVLAGERLSPHQTLGVILAALGIMSLSLGKGRAATTSILYALATGAIIAAYATVDAIGVRSAGSSGAYTAWVLLIYGVLLPVTFIICRGRLTVDFRSPDALKALGGGIFALIAYGAVVAAFALGPAGPITAIRETSVVFAALIGRLFLGETLTPKRIAACGVVALGAICLGYHG</sequence>
<feature type="transmembrane region" description="Helical" evidence="11">
    <location>
        <begin position="233"/>
        <end position="252"/>
    </location>
</feature>